<dbReference type="CDD" id="cd12912">
    <property type="entry name" value="PDC2_MCP_like"/>
    <property type="match status" value="1"/>
</dbReference>
<dbReference type="Pfam" id="PF00672">
    <property type="entry name" value="HAMP"/>
    <property type="match status" value="1"/>
</dbReference>
<dbReference type="EMBL" id="BMYX01000007">
    <property type="protein sequence ID" value="GGY14036.1"/>
    <property type="molecule type" value="Genomic_DNA"/>
</dbReference>
<evidence type="ECO:0000256" key="3">
    <source>
        <dbReference type="ARBA" id="ARBA00022500"/>
    </source>
</evidence>
<keyword evidence="14" id="KW-1185">Reference proteome</keyword>
<keyword evidence="7 9" id="KW-0807">Transducer</keyword>
<dbReference type="InterPro" id="IPR004089">
    <property type="entry name" value="MCPsignal_dom"/>
</dbReference>
<protein>
    <submittedName>
        <fullName evidence="13">Methyl-accepting chemotaxis protein</fullName>
    </submittedName>
</protein>
<evidence type="ECO:0000256" key="2">
    <source>
        <dbReference type="ARBA" id="ARBA00022475"/>
    </source>
</evidence>
<dbReference type="SMART" id="SM00283">
    <property type="entry name" value="MA"/>
    <property type="match status" value="1"/>
</dbReference>
<dbReference type="InterPro" id="IPR003660">
    <property type="entry name" value="HAMP_dom"/>
</dbReference>
<evidence type="ECO:0000256" key="10">
    <source>
        <dbReference type="SAM" id="MobiDB-lite"/>
    </source>
</evidence>
<evidence type="ECO:0000256" key="1">
    <source>
        <dbReference type="ARBA" id="ARBA00004651"/>
    </source>
</evidence>
<accession>A0A918P289</accession>
<dbReference type="SMART" id="SM00304">
    <property type="entry name" value="HAMP"/>
    <property type="match status" value="2"/>
</dbReference>
<feature type="domain" description="Methyl-accepting transducer" evidence="11">
    <location>
        <begin position="349"/>
        <end position="592"/>
    </location>
</feature>
<dbReference type="PROSITE" id="PS50111">
    <property type="entry name" value="CHEMOTAXIS_TRANSDUC_2"/>
    <property type="match status" value="1"/>
</dbReference>
<feature type="domain" description="HAMP" evidence="12">
    <location>
        <begin position="297"/>
        <end position="351"/>
    </location>
</feature>
<comment type="subcellular location">
    <subcellularLocation>
        <location evidence="1">Cell membrane</location>
        <topology evidence="1">Multi-pass membrane protein</topology>
    </subcellularLocation>
</comment>
<dbReference type="Pfam" id="PF02743">
    <property type="entry name" value="dCache_1"/>
    <property type="match status" value="1"/>
</dbReference>
<organism evidence="13 14">
    <name type="scientific">Paludibacterium paludis</name>
    <dbReference type="NCBI Taxonomy" id="1225769"/>
    <lineage>
        <taxon>Bacteria</taxon>
        <taxon>Pseudomonadati</taxon>
        <taxon>Pseudomonadota</taxon>
        <taxon>Betaproteobacteria</taxon>
        <taxon>Neisseriales</taxon>
        <taxon>Chromobacteriaceae</taxon>
        <taxon>Paludibacterium</taxon>
    </lineage>
</organism>
<gene>
    <name evidence="13" type="ORF">GCM10011289_16730</name>
</gene>
<comment type="similarity">
    <text evidence="8">Belongs to the methyl-accepting chemotaxis (MCP) protein family.</text>
</comment>
<feature type="region of interest" description="Disordered" evidence="10">
    <location>
        <begin position="525"/>
        <end position="549"/>
    </location>
</feature>
<dbReference type="Gene3D" id="3.30.450.20">
    <property type="entry name" value="PAS domain"/>
    <property type="match status" value="2"/>
</dbReference>
<evidence type="ECO:0000259" key="12">
    <source>
        <dbReference type="PROSITE" id="PS50885"/>
    </source>
</evidence>
<keyword evidence="6" id="KW-0472">Membrane</keyword>
<dbReference type="Gene3D" id="1.10.287.950">
    <property type="entry name" value="Methyl-accepting chemotaxis protein"/>
    <property type="match status" value="1"/>
</dbReference>
<dbReference type="Proteomes" id="UP000645257">
    <property type="component" value="Unassembled WGS sequence"/>
</dbReference>
<dbReference type="CDD" id="cd06225">
    <property type="entry name" value="HAMP"/>
    <property type="match status" value="1"/>
</dbReference>
<dbReference type="Pfam" id="PF00015">
    <property type="entry name" value="MCPsignal"/>
    <property type="match status" value="1"/>
</dbReference>
<dbReference type="PRINTS" id="PR00260">
    <property type="entry name" value="CHEMTRNSDUCR"/>
</dbReference>
<dbReference type="SUPFAM" id="SSF103190">
    <property type="entry name" value="Sensory domain-like"/>
    <property type="match status" value="1"/>
</dbReference>
<evidence type="ECO:0000256" key="7">
    <source>
        <dbReference type="ARBA" id="ARBA00023224"/>
    </source>
</evidence>
<reference evidence="13" key="1">
    <citation type="journal article" date="2014" name="Int. J. Syst. Evol. Microbiol.">
        <title>Complete genome sequence of Corynebacterium casei LMG S-19264T (=DSM 44701T), isolated from a smear-ripened cheese.</title>
        <authorList>
            <consortium name="US DOE Joint Genome Institute (JGI-PGF)"/>
            <person name="Walter F."/>
            <person name="Albersmeier A."/>
            <person name="Kalinowski J."/>
            <person name="Ruckert C."/>
        </authorList>
    </citation>
    <scope>NUCLEOTIDE SEQUENCE</scope>
    <source>
        <strain evidence="13">KCTC 32182</strain>
    </source>
</reference>
<feature type="compositionally biased region" description="Polar residues" evidence="10">
    <location>
        <begin position="538"/>
        <end position="549"/>
    </location>
</feature>
<evidence type="ECO:0000313" key="14">
    <source>
        <dbReference type="Proteomes" id="UP000645257"/>
    </source>
</evidence>
<dbReference type="GO" id="GO:0007165">
    <property type="term" value="P:signal transduction"/>
    <property type="evidence" value="ECO:0007669"/>
    <property type="project" value="UniProtKB-KW"/>
</dbReference>
<comment type="caution">
    <text evidence="13">The sequence shown here is derived from an EMBL/GenBank/DDBJ whole genome shotgun (WGS) entry which is preliminary data.</text>
</comment>
<evidence type="ECO:0000259" key="11">
    <source>
        <dbReference type="PROSITE" id="PS50111"/>
    </source>
</evidence>
<dbReference type="CDD" id="cd11386">
    <property type="entry name" value="MCP_signal"/>
    <property type="match status" value="1"/>
</dbReference>
<evidence type="ECO:0000256" key="4">
    <source>
        <dbReference type="ARBA" id="ARBA00022692"/>
    </source>
</evidence>
<sequence length="628" mass="68396">MKISHKSGLLSAVVLASTIGILSWLQYAAVSSSLLEGKRQEIAQTSQILVAQIENWLNGKLRQIDLVSEAIDSGFSPDRIQEVFHRPLLKKEFLLIFGGLDTDGKPLTNDPTWKPPSDWDARKRPWYPIATGSSRAVLTEPYADAATGEILISAVAKLTEKGAQRGAFGGDLSLQTIAKTLNTVNFDGEGYAFLLSAEGKIISHPNPKLNGKPVAELFGGQAPAFTPDLQEIEANGQKLMVSFTPLTHLDGTRWMVGIVLESDKVLAPVHALGWRSLIGALIGVAVSLVLLSSMMQRILRKPLEQLQRSLAELNSGDADLTRRVDASGNDEFAAVARELNGFLSYLQQLVGDIKSIAQHVTDSSRDSAGKSELSCKEVEHLETELNRLVDAMRQMADTAGEMEHNAQTVAKVAEQAHEEMSDRMQQVVQSGVTTRRMAEVMEETSQSMNELATFSQNIESIVSVITVVADQTNLLALNAAIEAARAGEAGRGFAVVADEVRKLASQTQQATQEIRSMIDQLQKGVSQAKNKMQESRDMANTSVNDSEQTSEVLARIKDAIADINEKNSQIARTVYQQSSATRDISQNAGELLQIGQRVSASAQSQRRLSGDVAHKVDEQDSLISRFRI</sequence>
<evidence type="ECO:0000256" key="8">
    <source>
        <dbReference type="ARBA" id="ARBA00029447"/>
    </source>
</evidence>
<reference evidence="13" key="2">
    <citation type="submission" date="2020-09" db="EMBL/GenBank/DDBJ databases">
        <authorList>
            <person name="Sun Q."/>
            <person name="Kim S."/>
        </authorList>
    </citation>
    <scope>NUCLEOTIDE SEQUENCE</scope>
    <source>
        <strain evidence="13">KCTC 32182</strain>
    </source>
</reference>
<proteinExistence type="inferred from homology"/>
<evidence type="ECO:0000256" key="6">
    <source>
        <dbReference type="ARBA" id="ARBA00023136"/>
    </source>
</evidence>
<dbReference type="GO" id="GO:0006935">
    <property type="term" value="P:chemotaxis"/>
    <property type="evidence" value="ECO:0007669"/>
    <property type="project" value="UniProtKB-KW"/>
</dbReference>
<evidence type="ECO:0000256" key="5">
    <source>
        <dbReference type="ARBA" id="ARBA00022989"/>
    </source>
</evidence>
<dbReference type="GO" id="GO:0005886">
    <property type="term" value="C:plasma membrane"/>
    <property type="evidence" value="ECO:0007669"/>
    <property type="project" value="UniProtKB-SubCell"/>
</dbReference>
<dbReference type="PROSITE" id="PS50885">
    <property type="entry name" value="HAMP"/>
    <property type="match status" value="1"/>
</dbReference>
<dbReference type="AlphaFoldDB" id="A0A918P289"/>
<evidence type="ECO:0000256" key="9">
    <source>
        <dbReference type="PROSITE-ProRule" id="PRU00284"/>
    </source>
</evidence>
<dbReference type="PANTHER" id="PTHR32089:SF117">
    <property type="entry name" value="METHYL ACCEPTING SENSORY TRANSDUCER WITH CACHE_1 SMALL MOLECULE BINDING DOMAIN"/>
    <property type="match status" value="1"/>
</dbReference>
<evidence type="ECO:0000313" key="13">
    <source>
        <dbReference type="EMBL" id="GGY14036.1"/>
    </source>
</evidence>
<dbReference type="SUPFAM" id="SSF58104">
    <property type="entry name" value="Methyl-accepting chemotaxis protein (MCP) signaling domain"/>
    <property type="match status" value="1"/>
</dbReference>
<dbReference type="InterPro" id="IPR004090">
    <property type="entry name" value="Chemotax_Me-accpt_rcpt"/>
</dbReference>
<dbReference type="RefSeq" id="WP_189533216.1">
    <property type="nucleotide sequence ID" value="NZ_BMYX01000007.1"/>
</dbReference>
<keyword evidence="3" id="KW-0145">Chemotaxis</keyword>
<dbReference type="InterPro" id="IPR033479">
    <property type="entry name" value="dCache_1"/>
</dbReference>
<dbReference type="PANTHER" id="PTHR32089">
    <property type="entry name" value="METHYL-ACCEPTING CHEMOTAXIS PROTEIN MCPB"/>
    <property type="match status" value="1"/>
</dbReference>
<dbReference type="GO" id="GO:0004888">
    <property type="term" value="F:transmembrane signaling receptor activity"/>
    <property type="evidence" value="ECO:0007669"/>
    <property type="project" value="InterPro"/>
</dbReference>
<keyword evidence="4" id="KW-0812">Transmembrane</keyword>
<name>A0A918P289_9NEIS</name>
<keyword evidence="2" id="KW-1003">Cell membrane</keyword>
<dbReference type="InterPro" id="IPR029151">
    <property type="entry name" value="Sensor-like_sf"/>
</dbReference>
<keyword evidence="5" id="KW-1133">Transmembrane helix</keyword>
<dbReference type="FunFam" id="1.10.287.950:FF:000001">
    <property type="entry name" value="Methyl-accepting chemotaxis sensory transducer"/>
    <property type="match status" value="1"/>
</dbReference>